<comment type="function">
    <text evidence="9">Component of the mitochondrial large ribosomal subunit (mt-LSU). The mitochondrial ribosome (mitoribosome) is a large ribonucleoprotein complex responsible for the synthesis of proteins inside mitochondria.</text>
</comment>
<dbReference type="Pfam" id="PF01783">
    <property type="entry name" value="Ribosomal_L32p"/>
    <property type="match status" value="1"/>
</dbReference>
<dbReference type="EMBL" id="BPLR01003068">
    <property type="protein sequence ID" value="GIX80868.1"/>
    <property type="molecule type" value="Genomic_DNA"/>
</dbReference>
<sequence length="176" mass="20219">LCLAGNNYPISEIRSSKPRDAQSILNDIIGDGFLWGVPKRRRSLERRMTRRMGFGKMILPKRNLIVCDACGHFHPVHTQCVEIVRKKVKSETKLMQDAVMKELKLDPIDKEVVVLYENDPKDSESFRGKRIVEMDKVRPSWFSKNLLTKDSGLAQRKNESVSETAYSAKIENIKTE</sequence>
<evidence type="ECO:0000256" key="1">
    <source>
        <dbReference type="ARBA" id="ARBA00004173"/>
    </source>
</evidence>
<dbReference type="InterPro" id="IPR002677">
    <property type="entry name" value="Ribosomal_bL32"/>
</dbReference>
<evidence type="ECO:0000256" key="2">
    <source>
        <dbReference type="ARBA" id="ARBA00008560"/>
    </source>
</evidence>
<evidence type="ECO:0000256" key="7">
    <source>
        <dbReference type="ARBA" id="ARBA00039935"/>
    </source>
</evidence>
<evidence type="ECO:0000256" key="3">
    <source>
        <dbReference type="ARBA" id="ARBA00022946"/>
    </source>
</evidence>
<protein>
    <recommendedName>
        <fullName evidence="7">Large ribosomal subunit protein bL32m</fullName>
    </recommendedName>
    <alternativeName>
        <fullName evidence="8">39S ribosomal protein L32, mitochondrial</fullName>
    </alternativeName>
</protein>
<evidence type="ECO:0000256" key="4">
    <source>
        <dbReference type="ARBA" id="ARBA00022980"/>
    </source>
</evidence>
<dbReference type="InterPro" id="IPR011332">
    <property type="entry name" value="Ribosomal_zn-bd"/>
</dbReference>
<evidence type="ECO:0000313" key="10">
    <source>
        <dbReference type="EMBL" id="GIX80868.1"/>
    </source>
</evidence>
<accession>A0AAV4NAF4</accession>
<dbReference type="Proteomes" id="UP001054945">
    <property type="component" value="Unassembled WGS sequence"/>
</dbReference>
<keyword evidence="3" id="KW-0809">Transit peptide</keyword>
<evidence type="ECO:0000256" key="9">
    <source>
        <dbReference type="ARBA" id="ARBA00045766"/>
    </source>
</evidence>
<feature type="non-terminal residue" evidence="10">
    <location>
        <position position="1"/>
    </location>
</feature>
<dbReference type="PANTHER" id="PTHR21026:SF2">
    <property type="entry name" value="LARGE RIBOSOMAL SUBUNIT PROTEIN BL32M"/>
    <property type="match status" value="1"/>
</dbReference>
<keyword evidence="6" id="KW-0687">Ribonucleoprotein</keyword>
<gene>
    <name evidence="10" type="primary">mRpL32</name>
    <name evidence="10" type="ORF">CEXT_284071</name>
</gene>
<comment type="caution">
    <text evidence="10">The sequence shown here is derived from an EMBL/GenBank/DDBJ whole genome shotgun (WGS) entry which is preliminary data.</text>
</comment>
<dbReference type="InterPro" id="IPR051991">
    <property type="entry name" value="Mitoribosomal_protein_bL32"/>
</dbReference>
<comment type="subcellular location">
    <subcellularLocation>
        <location evidence="1">Mitochondrion</location>
    </subcellularLocation>
</comment>
<evidence type="ECO:0000313" key="11">
    <source>
        <dbReference type="Proteomes" id="UP001054945"/>
    </source>
</evidence>
<keyword evidence="5" id="KW-0496">Mitochondrion</keyword>
<dbReference type="AlphaFoldDB" id="A0AAV4NAF4"/>
<evidence type="ECO:0000256" key="8">
    <source>
        <dbReference type="ARBA" id="ARBA00042577"/>
    </source>
</evidence>
<dbReference type="GO" id="GO:0003735">
    <property type="term" value="F:structural constituent of ribosome"/>
    <property type="evidence" value="ECO:0007669"/>
    <property type="project" value="InterPro"/>
</dbReference>
<evidence type="ECO:0000256" key="6">
    <source>
        <dbReference type="ARBA" id="ARBA00023274"/>
    </source>
</evidence>
<dbReference type="GO" id="GO:0006412">
    <property type="term" value="P:translation"/>
    <property type="evidence" value="ECO:0007669"/>
    <property type="project" value="InterPro"/>
</dbReference>
<name>A0AAV4NAF4_CAEEX</name>
<reference evidence="10 11" key="1">
    <citation type="submission" date="2021-06" db="EMBL/GenBank/DDBJ databases">
        <title>Caerostris extrusa draft genome.</title>
        <authorList>
            <person name="Kono N."/>
            <person name="Arakawa K."/>
        </authorList>
    </citation>
    <scope>NUCLEOTIDE SEQUENCE [LARGE SCALE GENOMIC DNA]</scope>
</reference>
<evidence type="ECO:0000256" key="5">
    <source>
        <dbReference type="ARBA" id="ARBA00023128"/>
    </source>
</evidence>
<dbReference type="GO" id="GO:0005762">
    <property type="term" value="C:mitochondrial large ribosomal subunit"/>
    <property type="evidence" value="ECO:0007669"/>
    <property type="project" value="TreeGrafter"/>
</dbReference>
<proteinExistence type="inferred from homology"/>
<dbReference type="PANTHER" id="PTHR21026">
    <property type="entry name" value="39S RIBOSOMAL PROTEIN L32, MITOCHONDRIAL"/>
    <property type="match status" value="1"/>
</dbReference>
<dbReference type="SUPFAM" id="SSF57829">
    <property type="entry name" value="Zn-binding ribosomal proteins"/>
    <property type="match status" value="1"/>
</dbReference>
<comment type="similarity">
    <text evidence="2">Belongs to the bacterial ribosomal protein bL32 family.</text>
</comment>
<organism evidence="10 11">
    <name type="scientific">Caerostris extrusa</name>
    <name type="common">Bark spider</name>
    <name type="synonym">Caerostris bankana</name>
    <dbReference type="NCBI Taxonomy" id="172846"/>
    <lineage>
        <taxon>Eukaryota</taxon>
        <taxon>Metazoa</taxon>
        <taxon>Ecdysozoa</taxon>
        <taxon>Arthropoda</taxon>
        <taxon>Chelicerata</taxon>
        <taxon>Arachnida</taxon>
        <taxon>Araneae</taxon>
        <taxon>Araneomorphae</taxon>
        <taxon>Entelegynae</taxon>
        <taxon>Araneoidea</taxon>
        <taxon>Araneidae</taxon>
        <taxon>Caerostris</taxon>
    </lineage>
</organism>
<keyword evidence="4 10" id="KW-0689">Ribosomal protein</keyword>
<keyword evidence="11" id="KW-1185">Reference proteome</keyword>